<dbReference type="AlphaFoldDB" id="A0A6A5W3F2"/>
<protein>
    <recommendedName>
        <fullName evidence="4">PHD-type domain-containing protein</fullName>
    </recommendedName>
</protein>
<keyword evidence="3" id="KW-1185">Reference proteome</keyword>
<evidence type="ECO:0000313" key="2">
    <source>
        <dbReference type="EMBL" id="KAF1996442.1"/>
    </source>
</evidence>
<proteinExistence type="predicted"/>
<evidence type="ECO:0008006" key="4">
    <source>
        <dbReference type="Google" id="ProtNLM"/>
    </source>
</evidence>
<name>A0A6A5W3F2_9PLEO</name>
<sequence>MAQMADQNPPTPENVRIQLVITFLEKQMELYNKITDSLTEIELRSRRLVNGTIDQVEEGGQELPGNQATEKENQRKGVVASPEDTPGPTATVSDRQRERDEQISWSGNEPIEWVAPAAQPTEGMSEEEERQEHRLGGDIGGLSYQSVLVEDKNGSDGDIVCSKCKEVPEKAVICGNENCTGLGGLWFCWKCLQIELVPPDDQWLCPQCSRLPTRKIQWRQL</sequence>
<feature type="region of interest" description="Disordered" evidence="1">
    <location>
        <begin position="56"/>
        <end position="102"/>
    </location>
</feature>
<dbReference type="Proteomes" id="UP000799779">
    <property type="component" value="Unassembled WGS sequence"/>
</dbReference>
<dbReference type="Gene3D" id="3.30.40.10">
    <property type="entry name" value="Zinc/RING finger domain, C3HC4 (zinc finger)"/>
    <property type="match status" value="1"/>
</dbReference>
<dbReference type="InterPro" id="IPR013083">
    <property type="entry name" value="Znf_RING/FYVE/PHD"/>
</dbReference>
<dbReference type="EMBL" id="ML977625">
    <property type="protein sequence ID" value="KAF1996442.1"/>
    <property type="molecule type" value="Genomic_DNA"/>
</dbReference>
<organism evidence="2 3">
    <name type="scientific">Amniculicola lignicola CBS 123094</name>
    <dbReference type="NCBI Taxonomy" id="1392246"/>
    <lineage>
        <taxon>Eukaryota</taxon>
        <taxon>Fungi</taxon>
        <taxon>Dikarya</taxon>
        <taxon>Ascomycota</taxon>
        <taxon>Pezizomycotina</taxon>
        <taxon>Dothideomycetes</taxon>
        <taxon>Pleosporomycetidae</taxon>
        <taxon>Pleosporales</taxon>
        <taxon>Amniculicolaceae</taxon>
        <taxon>Amniculicola</taxon>
    </lineage>
</organism>
<reference evidence="2" key="1">
    <citation type="journal article" date="2020" name="Stud. Mycol.">
        <title>101 Dothideomycetes genomes: a test case for predicting lifestyles and emergence of pathogens.</title>
        <authorList>
            <person name="Haridas S."/>
            <person name="Albert R."/>
            <person name="Binder M."/>
            <person name="Bloem J."/>
            <person name="Labutti K."/>
            <person name="Salamov A."/>
            <person name="Andreopoulos B."/>
            <person name="Baker S."/>
            <person name="Barry K."/>
            <person name="Bills G."/>
            <person name="Bluhm B."/>
            <person name="Cannon C."/>
            <person name="Castanera R."/>
            <person name="Culley D."/>
            <person name="Daum C."/>
            <person name="Ezra D."/>
            <person name="Gonzalez J."/>
            <person name="Henrissat B."/>
            <person name="Kuo A."/>
            <person name="Liang C."/>
            <person name="Lipzen A."/>
            <person name="Lutzoni F."/>
            <person name="Magnuson J."/>
            <person name="Mondo S."/>
            <person name="Nolan M."/>
            <person name="Ohm R."/>
            <person name="Pangilinan J."/>
            <person name="Park H.-J."/>
            <person name="Ramirez L."/>
            <person name="Alfaro M."/>
            <person name="Sun H."/>
            <person name="Tritt A."/>
            <person name="Yoshinaga Y."/>
            <person name="Zwiers L.-H."/>
            <person name="Turgeon B."/>
            <person name="Goodwin S."/>
            <person name="Spatafora J."/>
            <person name="Crous P."/>
            <person name="Grigoriev I."/>
        </authorList>
    </citation>
    <scope>NUCLEOTIDE SEQUENCE</scope>
    <source>
        <strain evidence="2">CBS 123094</strain>
    </source>
</reference>
<accession>A0A6A5W3F2</accession>
<dbReference type="SUPFAM" id="SSF57903">
    <property type="entry name" value="FYVE/PHD zinc finger"/>
    <property type="match status" value="1"/>
</dbReference>
<gene>
    <name evidence="2" type="ORF">P154DRAFT_537971</name>
</gene>
<evidence type="ECO:0000256" key="1">
    <source>
        <dbReference type="SAM" id="MobiDB-lite"/>
    </source>
</evidence>
<evidence type="ECO:0000313" key="3">
    <source>
        <dbReference type="Proteomes" id="UP000799779"/>
    </source>
</evidence>
<dbReference type="InterPro" id="IPR011011">
    <property type="entry name" value="Znf_FYVE_PHD"/>
</dbReference>